<proteinExistence type="predicted"/>
<evidence type="ECO:0008006" key="3">
    <source>
        <dbReference type="Google" id="ProtNLM"/>
    </source>
</evidence>
<comment type="caution">
    <text evidence="1">The sequence shown here is derived from an EMBL/GenBank/DDBJ whole genome shotgun (WGS) entry which is preliminary data.</text>
</comment>
<name>A0A158E200_9BURK</name>
<protein>
    <recommendedName>
        <fullName evidence="3">Outer membrane efflux protein</fullName>
    </recommendedName>
</protein>
<evidence type="ECO:0000313" key="2">
    <source>
        <dbReference type="Proteomes" id="UP000071859"/>
    </source>
</evidence>
<reference evidence="1" key="1">
    <citation type="submission" date="2016-01" db="EMBL/GenBank/DDBJ databases">
        <authorList>
            <person name="Peeters C."/>
        </authorList>
    </citation>
    <scope>NUCLEOTIDE SEQUENCE</scope>
    <source>
        <strain evidence="1">LMG 29321</strain>
    </source>
</reference>
<dbReference type="EMBL" id="FCOX02000042">
    <property type="protein sequence ID" value="SAL00466.1"/>
    <property type="molecule type" value="Genomic_DNA"/>
</dbReference>
<gene>
    <name evidence="1" type="ORF">AWB78_05950</name>
</gene>
<organism evidence="1 2">
    <name type="scientific">Caballeronia calidae</name>
    <dbReference type="NCBI Taxonomy" id="1777139"/>
    <lineage>
        <taxon>Bacteria</taxon>
        <taxon>Pseudomonadati</taxon>
        <taxon>Pseudomonadota</taxon>
        <taxon>Betaproteobacteria</taxon>
        <taxon>Burkholderiales</taxon>
        <taxon>Burkholderiaceae</taxon>
        <taxon>Caballeronia</taxon>
    </lineage>
</organism>
<dbReference type="AlphaFoldDB" id="A0A158E200"/>
<evidence type="ECO:0000313" key="1">
    <source>
        <dbReference type="EMBL" id="SAL00466.1"/>
    </source>
</evidence>
<dbReference type="Proteomes" id="UP000071859">
    <property type="component" value="Unassembled WGS sequence"/>
</dbReference>
<keyword evidence="2" id="KW-1185">Reference proteome</keyword>
<sequence>MADEVSSFCNMTQTQADVQRNLLNSPELFATTGNPQTGNSSTITAGVRWSLSKHLQAGTVSKLADANCDSYRVDAKLAEQTKNVGQRADLKAIESMEPLMRQVLALANEEVKKEQALMQAKVSTLTNVKDAFDARDSIRTQLASLVQTRSRIGEQLPDAEVPLGELVRQSIEAKAEVANETSQLAAQSAWDVSIAAGAQNDPRAQNRTQPFVGLTVSYSFGAPAANRAANKVAGLTTQYLNEQRDGPLQQYQRAIATVKGLVEGERIILQGLEERKAFTDATLERLTGITTDDGQRAIRQTRIERLASEAQIAGSVARLKFLQQWIERNKPI</sequence>
<accession>A0A158E200</accession>